<evidence type="ECO:0000313" key="3">
    <source>
        <dbReference type="Proteomes" id="UP000286045"/>
    </source>
</evidence>
<feature type="compositionally biased region" description="Basic and acidic residues" evidence="1">
    <location>
        <begin position="620"/>
        <end position="629"/>
    </location>
</feature>
<dbReference type="AlphaFoldDB" id="A0A439CX69"/>
<feature type="region of interest" description="Disordered" evidence="1">
    <location>
        <begin position="580"/>
        <end position="725"/>
    </location>
</feature>
<feature type="compositionally biased region" description="Basic residues" evidence="1">
    <location>
        <begin position="630"/>
        <end position="644"/>
    </location>
</feature>
<dbReference type="Proteomes" id="UP000286045">
    <property type="component" value="Unassembled WGS sequence"/>
</dbReference>
<organism evidence="2 3">
    <name type="scientific">Xylaria grammica</name>
    <dbReference type="NCBI Taxonomy" id="363999"/>
    <lineage>
        <taxon>Eukaryota</taxon>
        <taxon>Fungi</taxon>
        <taxon>Dikarya</taxon>
        <taxon>Ascomycota</taxon>
        <taxon>Pezizomycotina</taxon>
        <taxon>Sordariomycetes</taxon>
        <taxon>Xylariomycetidae</taxon>
        <taxon>Xylariales</taxon>
        <taxon>Xylariaceae</taxon>
        <taxon>Xylaria</taxon>
    </lineage>
</organism>
<feature type="compositionally biased region" description="Polar residues" evidence="1">
    <location>
        <begin position="439"/>
        <end position="452"/>
    </location>
</feature>
<evidence type="ECO:0000256" key="1">
    <source>
        <dbReference type="SAM" id="MobiDB-lite"/>
    </source>
</evidence>
<dbReference type="EMBL" id="RYZI01000308">
    <property type="protein sequence ID" value="RWA06785.1"/>
    <property type="molecule type" value="Genomic_DNA"/>
</dbReference>
<sequence length="725" mass="78301">MSPRCRRSARIASASKRSNDSPAPQQLASVDETNEIPRPANDTPSRVVDNKADKNNKNTTMSSPAPNPATPSTTVPLKLAMSEMHPSKVHQTMAPPSSGLRNGFTDIDYNKTTMQTLAQNTPSKTPAPSSDFTFRYARPGAERELGPEARRMMDDLRDKAAQIKVQLAAERARERAEEMEAAEGRKIAPARGKSGRFSAAHLAEFKKMDSIEGHASSFRAAPGRFTPVKASAAAKLITPLKPGIKRSQSKANLDEPESVRPKATPRPLARSPEKNREAPEHPSKRIRQRIEDDASTLRPVSRDGTSIPRPKSSGNDSLRTGIPRSHTLGSLATPIKAPFSRTATTNDLKTPTISLVQSPSQPDLHKINSFSAKVGGSLLKSPGKTGLGLLARSPSKKRFGGLNRWATTNNLGSESTKIPTQVETPGRFGRIRSILKRQPSGTKTTTGSAIPQPSSPAPKTPHRFGLTEKMFPAVPLTTPGRKRDRHVDFTSDTKQVAEAQDSPSPVKPSVPLSRKLSKPPPPKFVAGGKAGDGQQQSTTGEVTYPDLSAYGVDEVKTKPLQESVPGTFTFRSDHTICFDNSPSKGFGSAAGQASLRQVRKSAASSADMPGSFPEALEPSPNKENKDPLRRKSIPHGITNKKRHRASSDEEDDVDDEGAKRGMKKSRKNLAAGEGQALMPPKLVHKTSPIKRPLGSTPPTPSPQKKKRSGLTLSRLHMLAQPKIRK</sequence>
<evidence type="ECO:0008006" key="4">
    <source>
        <dbReference type="Google" id="ProtNLM"/>
    </source>
</evidence>
<keyword evidence="3" id="KW-1185">Reference proteome</keyword>
<accession>A0A439CX69</accession>
<proteinExistence type="predicted"/>
<protein>
    <recommendedName>
        <fullName evidence="4">Erythromycin esterase</fullName>
    </recommendedName>
</protein>
<dbReference type="STRING" id="363999.A0A439CX69"/>
<evidence type="ECO:0000313" key="2">
    <source>
        <dbReference type="EMBL" id="RWA06785.1"/>
    </source>
</evidence>
<feature type="region of interest" description="Disordered" evidence="1">
    <location>
        <begin position="435"/>
        <end position="545"/>
    </location>
</feature>
<name>A0A439CX69_9PEZI</name>
<reference evidence="2 3" key="1">
    <citation type="submission" date="2018-12" db="EMBL/GenBank/DDBJ databases">
        <title>Draft genome sequence of Xylaria grammica IHI A82.</title>
        <authorList>
            <person name="Buettner E."/>
            <person name="Kellner H."/>
        </authorList>
    </citation>
    <scope>NUCLEOTIDE SEQUENCE [LARGE SCALE GENOMIC DNA]</scope>
    <source>
        <strain evidence="2 3">IHI A82</strain>
    </source>
</reference>
<feature type="region of interest" description="Disordered" evidence="1">
    <location>
        <begin position="239"/>
        <end position="337"/>
    </location>
</feature>
<feature type="compositionally biased region" description="Basic and acidic residues" evidence="1">
    <location>
        <begin position="271"/>
        <end position="292"/>
    </location>
</feature>
<feature type="region of interest" description="Disordered" evidence="1">
    <location>
        <begin position="1"/>
        <end position="106"/>
    </location>
</feature>
<feature type="compositionally biased region" description="Low complexity" evidence="1">
    <location>
        <begin position="57"/>
        <end position="76"/>
    </location>
</feature>
<gene>
    <name evidence="2" type="ORF">EKO27_g8331</name>
</gene>
<comment type="caution">
    <text evidence="2">The sequence shown here is derived from an EMBL/GenBank/DDBJ whole genome shotgun (WGS) entry which is preliminary data.</text>
</comment>
<feature type="compositionally biased region" description="Low complexity" evidence="1">
    <location>
        <begin position="502"/>
        <end position="514"/>
    </location>
</feature>